<evidence type="ECO:0000313" key="4">
    <source>
        <dbReference type="Proteomes" id="UP000245845"/>
    </source>
</evidence>
<comment type="caution">
    <text evidence="3">The sequence shown here is derived from an EMBL/GenBank/DDBJ whole genome shotgun (WGS) entry which is preliminary data.</text>
</comment>
<reference evidence="3 4" key="1">
    <citation type="submission" date="2018-05" db="EMBL/GenBank/DDBJ databases">
        <title>The Hungate 1000. A catalogue of reference genomes from the rumen microbiome.</title>
        <authorList>
            <person name="Kelly W."/>
        </authorList>
    </citation>
    <scope>NUCLEOTIDE SEQUENCE [LARGE SCALE GENOMIC DNA]</scope>
    <source>
        <strain evidence="3 4">NLAE-zl-C242</strain>
    </source>
</reference>
<evidence type="ECO:0000259" key="1">
    <source>
        <dbReference type="Pfam" id="PF00534"/>
    </source>
</evidence>
<proteinExistence type="predicted"/>
<dbReference type="RefSeq" id="WP_242996264.1">
    <property type="nucleotide sequence ID" value="NZ_BAAACK010000008.1"/>
</dbReference>
<protein>
    <submittedName>
        <fullName evidence="3">Glycosyltransferase involved in cell wall biosynthesis</fullName>
    </submittedName>
</protein>
<feature type="domain" description="Glycosyltransferase subfamily 4-like N-terminal" evidence="2">
    <location>
        <begin position="26"/>
        <end position="184"/>
    </location>
</feature>
<feature type="domain" description="Glycosyl transferase family 1" evidence="1">
    <location>
        <begin position="203"/>
        <end position="350"/>
    </location>
</feature>
<name>A0A2Y9BKE5_9FIRM</name>
<evidence type="ECO:0000259" key="2">
    <source>
        <dbReference type="Pfam" id="PF13439"/>
    </source>
</evidence>
<dbReference type="PANTHER" id="PTHR45947">
    <property type="entry name" value="SULFOQUINOVOSYL TRANSFERASE SQD2"/>
    <property type="match status" value="1"/>
</dbReference>
<dbReference type="Proteomes" id="UP000245845">
    <property type="component" value="Unassembled WGS sequence"/>
</dbReference>
<dbReference type="PANTHER" id="PTHR45947:SF3">
    <property type="entry name" value="SULFOQUINOVOSYL TRANSFERASE SQD2"/>
    <property type="match status" value="1"/>
</dbReference>
<keyword evidence="4" id="KW-1185">Reference proteome</keyword>
<sequence length="383" mass="43822">MKNKIQMKTDEEAIRVAHIVGKMVGGGLESTVLNYYRYIDRSAIQYDFLIDEDSTYIPEEIEQLGGHIILIPPYQNLYSYQKKLYKILKENKYPLVYSHINTLSVFPMFAAWRANIPIRVVHNHSTAGKGEWKKNLIKYSLRPLSKIFPTTLCACSNFAGEWIFGKRTMDSGKVTIWQNAVEIDKFLFNKERRDITRCALGVNDRFVIAHVGRFIHQKNHGFIIDIFNEIYKKNSNAILLLVGNGALMPIIKEKVHALELDDVVIFTGNRNDIEDIYQAMDVFIMPSFYEGLGMVAVEAQISGLPVICANTIPIEAKICENMKYYSLKDSATKWAEEILQYADGFERKNMKNEAVASGYDINTAAKKMTLWYKKLLSLKAGEI</sequence>
<dbReference type="CDD" id="cd03812">
    <property type="entry name" value="GT4_CapH-like"/>
    <property type="match status" value="1"/>
</dbReference>
<dbReference type="Pfam" id="PF13439">
    <property type="entry name" value="Glyco_transf_4"/>
    <property type="match status" value="1"/>
</dbReference>
<dbReference type="InterPro" id="IPR001296">
    <property type="entry name" value="Glyco_trans_1"/>
</dbReference>
<dbReference type="SUPFAM" id="SSF53756">
    <property type="entry name" value="UDP-Glycosyltransferase/glycogen phosphorylase"/>
    <property type="match status" value="1"/>
</dbReference>
<organism evidence="3 4">
    <name type="scientific">Faecalicatena orotica</name>
    <dbReference type="NCBI Taxonomy" id="1544"/>
    <lineage>
        <taxon>Bacteria</taxon>
        <taxon>Bacillati</taxon>
        <taxon>Bacillota</taxon>
        <taxon>Clostridia</taxon>
        <taxon>Lachnospirales</taxon>
        <taxon>Lachnospiraceae</taxon>
        <taxon>Faecalicatena</taxon>
    </lineage>
</organism>
<gene>
    <name evidence="3" type="ORF">A8806_12141</name>
</gene>
<dbReference type="GO" id="GO:0016757">
    <property type="term" value="F:glycosyltransferase activity"/>
    <property type="evidence" value="ECO:0007669"/>
    <property type="project" value="InterPro"/>
</dbReference>
<dbReference type="InterPro" id="IPR050194">
    <property type="entry name" value="Glycosyltransferase_grp1"/>
</dbReference>
<keyword evidence="3" id="KW-0808">Transferase</keyword>
<dbReference type="Pfam" id="PF00534">
    <property type="entry name" value="Glycos_transf_1"/>
    <property type="match status" value="1"/>
</dbReference>
<dbReference type="EMBL" id="QGDL01000021">
    <property type="protein sequence ID" value="PWJ20725.1"/>
    <property type="molecule type" value="Genomic_DNA"/>
</dbReference>
<dbReference type="Gene3D" id="3.40.50.2000">
    <property type="entry name" value="Glycogen Phosphorylase B"/>
    <property type="match status" value="2"/>
</dbReference>
<accession>A0A2Y9BKE5</accession>
<evidence type="ECO:0000313" key="3">
    <source>
        <dbReference type="EMBL" id="PWJ20725.1"/>
    </source>
</evidence>
<dbReference type="AlphaFoldDB" id="A0A2Y9BKE5"/>
<dbReference type="InterPro" id="IPR028098">
    <property type="entry name" value="Glyco_trans_4-like_N"/>
</dbReference>